<evidence type="ECO:0000313" key="4">
    <source>
        <dbReference type="EMBL" id="WLS43320.1"/>
    </source>
</evidence>
<dbReference type="InterPro" id="IPR006016">
    <property type="entry name" value="UspA"/>
</dbReference>
<dbReference type="Proteomes" id="UP001235874">
    <property type="component" value="Chromosome"/>
</dbReference>
<evidence type="ECO:0000259" key="3">
    <source>
        <dbReference type="Pfam" id="PF00582"/>
    </source>
</evidence>
<dbReference type="SUPFAM" id="SSF52402">
    <property type="entry name" value="Adenine nucleotide alpha hydrolases-like"/>
    <property type="match status" value="2"/>
</dbReference>
<gene>
    <name evidence="4" type="ORF">Q3V37_18090</name>
</gene>
<feature type="region of interest" description="Disordered" evidence="2">
    <location>
        <begin position="295"/>
        <end position="321"/>
    </location>
</feature>
<organism evidence="4 5">
    <name type="scientific">Micromonospora profundi</name>
    <dbReference type="NCBI Taxonomy" id="1420889"/>
    <lineage>
        <taxon>Bacteria</taxon>
        <taxon>Bacillati</taxon>
        <taxon>Actinomycetota</taxon>
        <taxon>Actinomycetes</taxon>
        <taxon>Micromonosporales</taxon>
        <taxon>Micromonosporaceae</taxon>
        <taxon>Micromonospora</taxon>
    </lineage>
</organism>
<evidence type="ECO:0000313" key="5">
    <source>
        <dbReference type="Proteomes" id="UP001235874"/>
    </source>
</evidence>
<evidence type="ECO:0000256" key="2">
    <source>
        <dbReference type="SAM" id="MobiDB-lite"/>
    </source>
</evidence>
<dbReference type="Pfam" id="PF00582">
    <property type="entry name" value="Usp"/>
    <property type="match status" value="2"/>
</dbReference>
<keyword evidence="5" id="KW-1185">Reference proteome</keyword>
<dbReference type="KEGG" id="mprn:Q3V37_18090"/>
<name>A0AAJ6L0H3_9ACTN</name>
<dbReference type="PANTHER" id="PTHR46268:SF6">
    <property type="entry name" value="UNIVERSAL STRESS PROTEIN UP12"/>
    <property type="match status" value="1"/>
</dbReference>
<dbReference type="InterPro" id="IPR014729">
    <property type="entry name" value="Rossmann-like_a/b/a_fold"/>
</dbReference>
<dbReference type="PANTHER" id="PTHR46268">
    <property type="entry name" value="STRESS RESPONSE PROTEIN NHAX"/>
    <property type="match status" value="1"/>
</dbReference>
<feature type="domain" description="UspA" evidence="3">
    <location>
        <begin position="7"/>
        <end position="143"/>
    </location>
</feature>
<dbReference type="PRINTS" id="PR01438">
    <property type="entry name" value="UNVRSLSTRESS"/>
</dbReference>
<protein>
    <submittedName>
        <fullName evidence="4">Universal stress protein</fullName>
    </submittedName>
</protein>
<dbReference type="AlphaFoldDB" id="A0AAJ6L0H3"/>
<dbReference type="EMBL" id="CP130472">
    <property type="protein sequence ID" value="WLS43320.1"/>
    <property type="molecule type" value="Genomic_DNA"/>
</dbReference>
<feature type="domain" description="UspA" evidence="3">
    <location>
        <begin position="155"/>
        <end position="293"/>
    </location>
</feature>
<reference evidence="4 5" key="1">
    <citation type="submission" date="2023-07" db="EMBL/GenBank/DDBJ databases">
        <title>Micromonospora profundi TRM 95458 converts glycerol to a new osmotic compound.</title>
        <authorList>
            <person name="Lu D."/>
        </authorList>
    </citation>
    <scope>NUCLEOTIDE SEQUENCE [LARGE SCALE GENOMIC DNA]</scope>
    <source>
        <strain evidence="4 5">TRM95458</strain>
    </source>
</reference>
<sequence length="321" mass="32740">MAESTGQVVVGVDADADAPTTAVIAAGAREATRLHLGLLLVHPLPASPPWLVGIEPPRAGGAPQLAQRLLDHLVEKTAAAHPGVVVHGILRSGSPAGALLAGSANAALILVAADARIRYGGLLAGPVTTQVAAHARTSVIVVPTSERRRPAGPAKVVVGIDGSRGSAEAVAFAFLQARARTAHLHAIHVWESSSWHGVTPNLMPAFTTGPLHTAADEMLREATVGGESTYPDVTVVREVLYGDNPVHALNNAAADADIVVVGARGGGGFGSLLLGSISDGLVRYATRTVVVVRDGRSPDRAERPGVGGSVGTESARQIGLY</sequence>
<proteinExistence type="inferred from homology"/>
<evidence type="ECO:0000256" key="1">
    <source>
        <dbReference type="ARBA" id="ARBA00008791"/>
    </source>
</evidence>
<dbReference type="RefSeq" id="WP_306270755.1">
    <property type="nucleotide sequence ID" value="NZ_CP130472.1"/>
</dbReference>
<dbReference type="Gene3D" id="3.40.50.620">
    <property type="entry name" value="HUPs"/>
    <property type="match status" value="2"/>
</dbReference>
<dbReference type="InterPro" id="IPR006015">
    <property type="entry name" value="Universal_stress_UspA"/>
</dbReference>
<accession>A0AAJ6L0H3</accession>
<comment type="similarity">
    <text evidence="1">Belongs to the universal stress protein A family.</text>
</comment>